<keyword evidence="3" id="KW-1185">Reference proteome</keyword>
<name>A0ABN2CZ23_9ACTN</name>
<dbReference type="Proteomes" id="UP001500190">
    <property type="component" value="Unassembled WGS sequence"/>
</dbReference>
<keyword evidence="2" id="KW-0503">Monooxygenase</keyword>
<gene>
    <name evidence="2" type="ORF">GCM10009742_04850</name>
</gene>
<organism evidence="2 3">
    <name type="scientific">Kribbella karoonensis</name>
    <dbReference type="NCBI Taxonomy" id="324851"/>
    <lineage>
        <taxon>Bacteria</taxon>
        <taxon>Bacillati</taxon>
        <taxon>Actinomycetota</taxon>
        <taxon>Actinomycetes</taxon>
        <taxon>Propionibacteriales</taxon>
        <taxon>Kribbellaceae</taxon>
        <taxon>Kribbella</taxon>
    </lineage>
</organism>
<dbReference type="SUPFAM" id="SSF54909">
    <property type="entry name" value="Dimeric alpha+beta barrel"/>
    <property type="match status" value="1"/>
</dbReference>
<dbReference type="InterPro" id="IPR011008">
    <property type="entry name" value="Dimeric_a/b-barrel"/>
</dbReference>
<sequence>MNRNFVPAVADDLPTGERPMIAVVRAIPGHEDQLAAAITTLMTAVRGEPGCREFRSFRSVPDPGTFYLYEIYTDTEAFRAHLTTDHVAHFFTELAQHSTSDAEALVQLVELA</sequence>
<dbReference type="PANTHER" id="PTHR33336:SF15">
    <property type="entry name" value="ABM DOMAIN-CONTAINING PROTEIN"/>
    <property type="match status" value="1"/>
</dbReference>
<dbReference type="Pfam" id="PF03992">
    <property type="entry name" value="ABM"/>
    <property type="match status" value="1"/>
</dbReference>
<accession>A0ABN2CZ23</accession>
<dbReference type="PROSITE" id="PS51725">
    <property type="entry name" value="ABM"/>
    <property type="match status" value="1"/>
</dbReference>
<dbReference type="InterPro" id="IPR050744">
    <property type="entry name" value="AI-2_Isomerase_LsrG"/>
</dbReference>
<feature type="domain" description="ABM" evidence="1">
    <location>
        <begin position="18"/>
        <end position="108"/>
    </location>
</feature>
<dbReference type="Gene3D" id="3.30.70.100">
    <property type="match status" value="1"/>
</dbReference>
<comment type="caution">
    <text evidence="2">The sequence shown here is derived from an EMBL/GenBank/DDBJ whole genome shotgun (WGS) entry which is preliminary data.</text>
</comment>
<protein>
    <submittedName>
        <fullName evidence="2">Antibiotic biosynthesis monooxygenase</fullName>
    </submittedName>
</protein>
<dbReference type="PANTHER" id="PTHR33336">
    <property type="entry name" value="QUINOL MONOOXYGENASE YGIN-RELATED"/>
    <property type="match status" value="1"/>
</dbReference>
<dbReference type="GO" id="GO:0004497">
    <property type="term" value="F:monooxygenase activity"/>
    <property type="evidence" value="ECO:0007669"/>
    <property type="project" value="UniProtKB-KW"/>
</dbReference>
<evidence type="ECO:0000313" key="3">
    <source>
        <dbReference type="Proteomes" id="UP001500190"/>
    </source>
</evidence>
<evidence type="ECO:0000259" key="1">
    <source>
        <dbReference type="PROSITE" id="PS51725"/>
    </source>
</evidence>
<keyword evidence="2" id="KW-0560">Oxidoreductase</keyword>
<dbReference type="InterPro" id="IPR007138">
    <property type="entry name" value="ABM_dom"/>
</dbReference>
<proteinExistence type="predicted"/>
<reference evidence="2 3" key="1">
    <citation type="journal article" date="2019" name="Int. J. Syst. Evol. Microbiol.">
        <title>The Global Catalogue of Microorganisms (GCM) 10K type strain sequencing project: providing services to taxonomists for standard genome sequencing and annotation.</title>
        <authorList>
            <consortium name="The Broad Institute Genomics Platform"/>
            <consortium name="The Broad Institute Genome Sequencing Center for Infectious Disease"/>
            <person name="Wu L."/>
            <person name="Ma J."/>
        </authorList>
    </citation>
    <scope>NUCLEOTIDE SEQUENCE [LARGE SCALE GENOMIC DNA]</scope>
    <source>
        <strain evidence="2 3">JCM 14304</strain>
    </source>
</reference>
<dbReference type="EMBL" id="BAAAND010000001">
    <property type="protein sequence ID" value="GAA1566475.1"/>
    <property type="molecule type" value="Genomic_DNA"/>
</dbReference>
<evidence type="ECO:0000313" key="2">
    <source>
        <dbReference type="EMBL" id="GAA1566475.1"/>
    </source>
</evidence>
<dbReference type="RefSeq" id="WP_344187672.1">
    <property type="nucleotide sequence ID" value="NZ_BAAAND010000001.1"/>
</dbReference>